<dbReference type="InterPro" id="IPR016930">
    <property type="entry name" value="UCP029644"/>
</dbReference>
<organism evidence="3 4">
    <name type="scientific">Bordetella genomosp. 7</name>
    <dbReference type="NCBI Taxonomy" id="1416805"/>
    <lineage>
        <taxon>Bacteria</taxon>
        <taxon>Pseudomonadati</taxon>
        <taxon>Pseudomonadota</taxon>
        <taxon>Betaproteobacteria</taxon>
        <taxon>Burkholderiales</taxon>
        <taxon>Alcaligenaceae</taxon>
        <taxon>Bordetella</taxon>
    </lineage>
</organism>
<evidence type="ECO:0000313" key="3">
    <source>
        <dbReference type="EMBL" id="OZI16647.1"/>
    </source>
</evidence>
<feature type="chain" id="PRO_5012627707" evidence="1">
    <location>
        <begin position="24"/>
        <end position="368"/>
    </location>
</feature>
<evidence type="ECO:0000256" key="1">
    <source>
        <dbReference type="SAM" id="SignalP"/>
    </source>
</evidence>
<sequence length="368" mass="38518">MISRPTRIFVWAWLTMTCSLAAAQPLGALGDDFVYRVRPGDTLIGLAGAYTRNEANWSVLQRLNSVTDPHRLMVGRELRIPFSMIPERPAASQVVHVSGAASIDGAPLRVGMTVAEGAVITTAPNGFVTLQLADGSKVTLPQQGTTELQRLRQFDGSELTDSILRVESGVVESHVAPSGQGVGRFEVRTPVAVTGVRGTRFRVRADTQGVRSEVIDGSVRLHSHASGHSPGAAVAVNKGHGAAVGADGVLKGVHTLLPAPTVGEPQKAGSGQWTAAVSPVPGAVAYRVQVSRDAEGLELTSSQRFAGTDIRFSAPGSGVYFVAVRAIDAAGIEGSDAKLQFEATNVLTTAWGFPVSLEHGGVVTLADY</sequence>
<protein>
    <submittedName>
        <fullName evidence="3">Peptidoglycan-binding protein</fullName>
    </submittedName>
</protein>
<accession>A0A261QVU9</accession>
<dbReference type="CDD" id="cd00118">
    <property type="entry name" value="LysM"/>
    <property type="match status" value="1"/>
</dbReference>
<dbReference type="InterPro" id="IPR006860">
    <property type="entry name" value="FecR"/>
</dbReference>
<keyword evidence="4" id="KW-1185">Reference proteome</keyword>
<dbReference type="PROSITE" id="PS51782">
    <property type="entry name" value="LYSM"/>
    <property type="match status" value="1"/>
</dbReference>
<reference evidence="4" key="1">
    <citation type="submission" date="2017-05" db="EMBL/GenBank/DDBJ databases">
        <title>Complete and WGS of Bordetella genogroups.</title>
        <authorList>
            <person name="Spilker T."/>
            <person name="Lipuma J."/>
        </authorList>
    </citation>
    <scope>NUCLEOTIDE SEQUENCE [LARGE SCALE GENOMIC DNA]</scope>
    <source>
        <strain evidence="4">AU18089</strain>
    </source>
</reference>
<dbReference type="PANTHER" id="PTHR38731:SF1">
    <property type="entry name" value="FECR PROTEIN DOMAIN-CONTAINING PROTEIN"/>
    <property type="match status" value="1"/>
</dbReference>
<dbReference type="Gene3D" id="3.10.350.10">
    <property type="entry name" value="LysM domain"/>
    <property type="match status" value="1"/>
</dbReference>
<dbReference type="InterPro" id="IPR018392">
    <property type="entry name" value="LysM"/>
</dbReference>
<feature type="signal peptide" evidence="1">
    <location>
        <begin position="1"/>
        <end position="23"/>
    </location>
</feature>
<dbReference type="SMART" id="SM00257">
    <property type="entry name" value="LysM"/>
    <property type="match status" value="1"/>
</dbReference>
<dbReference type="Proteomes" id="UP000216947">
    <property type="component" value="Unassembled WGS sequence"/>
</dbReference>
<dbReference type="Pfam" id="PF04773">
    <property type="entry name" value="FecR"/>
    <property type="match status" value="1"/>
</dbReference>
<dbReference type="PIRSF" id="PIRSF029644">
    <property type="entry name" value="UCP029644"/>
    <property type="match status" value="1"/>
</dbReference>
<dbReference type="InterPro" id="IPR036779">
    <property type="entry name" value="LysM_dom_sf"/>
</dbReference>
<dbReference type="Pfam" id="PF01476">
    <property type="entry name" value="LysM"/>
    <property type="match status" value="1"/>
</dbReference>
<dbReference type="PANTHER" id="PTHR38731">
    <property type="entry name" value="LIPL45-RELATED LIPOPROTEIN-RELATED"/>
    <property type="match status" value="1"/>
</dbReference>
<feature type="domain" description="LysM" evidence="2">
    <location>
        <begin position="33"/>
        <end position="80"/>
    </location>
</feature>
<evidence type="ECO:0000313" key="4">
    <source>
        <dbReference type="Proteomes" id="UP000216947"/>
    </source>
</evidence>
<comment type="caution">
    <text evidence="3">The sequence shown here is derived from an EMBL/GenBank/DDBJ whole genome shotgun (WGS) entry which is preliminary data.</text>
</comment>
<gene>
    <name evidence="3" type="ORF">CAL19_18410</name>
</gene>
<name>A0A261QVU9_9BORD</name>
<dbReference type="Gene3D" id="2.60.120.1440">
    <property type="match status" value="1"/>
</dbReference>
<dbReference type="SUPFAM" id="SSF54106">
    <property type="entry name" value="LysM domain"/>
    <property type="match status" value="1"/>
</dbReference>
<dbReference type="AlphaFoldDB" id="A0A261QVU9"/>
<keyword evidence="1" id="KW-0732">Signal</keyword>
<proteinExistence type="predicted"/>
<evidence type="ECO:0000259" key="2">
    <source>
        <dbReference type="PROSITE" id="PS51782"/>
    </source>
</evidence>
<dbReference type="EMBL" id="NEVK01000008">
    <property type="protein sequence ID" value="OZI16647.1"/>
    <property type="molecule type" value="Genomic_DNA"/>
</dbReference>